<evidence type="ECO:0000256" key="4">
    <source>
        <dbReference type="ARBA" id="ARBA00023295"/>
    </source>
</evidence>
<dbReference type="Gene3D" id="3.20.20.80">
    <property type="entry name" value="Glycosidases"/>
    <property type="match status" value="1"/>
</dbReference>
<keyword evidence="4 6" id="KW-0326">Glycosidase</keyword>
<comment type="similarity">
    <text evidence="1">Belongs to the glycosyl hydrolase 13 family.</text>
</comment>
<dbReference type="EMBL" id="SLUM01000012">
    <property type="protein sequence ID" value="TCL56693.1"/>
    <property type="molecule type" value="Genomic_DNA"/>
</dbReference>
<keyword evidence="3" id="KW-0136">Cellulose degradation</keyword>
<evidence type="ECO:0000259" key="5">
    <source>
        <dbReference type="SMART" id="SM00642"/>
    </source>
</evidence>
<dbReference type="Pfam" id="PF02903">
    <property type="entry name" value="Alpha-amylase_N"/>
    <property type="match status" value="1"/>
</dbReference>
<dbReference type="PANTHER" id="PTHR10357">
    <property type="entry name" value="ALPHA-AMYLASE FAMILY MEMBER"/>
    <property type="match status" value="1"/>
</dbReference>
<proteinExistence type="inferred from homology"/>
<dbReference type="SMART" id="SM00642">
    <property type="entry name" value="Aamy"/>
    <property type="match status" value="1"/>
</dbReference>
<keyword evidence="3" id="KW-0119">Carbohydrate metabolism</keyword>
<feature type="domain" description="Glycosyl hydrolase family 13 catalytic" evidence="5">
    <location>
        <begin position="144"/>
        <end position="504"/>
    </location>
</feature>
<dbReference type="CDD" id="cd11338">
    <property type="entry name" value="AmyAc_CMD"/>
    <property type="match status" value="1"/>
</dbReference>
<dbReference type="PANTHER" id="PTHR10357:SF210">
    <property type="entry name" value="MALTODEXTRIN GLUCOSIDASE"/>
    <property type="match status" value="1"/>
</dbReference>
<dbReference type="InterPro" id="IPR017853">
    <property type="entry name" value="GH"/>
</dbReference>
<reference evidence="6 7" key="1">
    <citation type="submission" date="2019-03" db="EMBL/GenBank/DDBJ databases">
        <title>Genomic Encyclopedia of Type Strains, Phase IV (KMG-IV): sequencing the most valuable type-strain genomes for metagenomic binning, comparative biology and taxonomic classification.</title>
        <authorList>
            <person name="Goeker M."/>
        </authorList>
    </citation>
    <scope>NUCLEOTIDE SEQUENCE [LARGE SCALE GENOMIC DNA]</scope>
    <source>
        <strain evidence="6 7">DSM 100451</strain>
    </source>
</reference>
<dbReference type="OrthoDB" id="9805159at2"/>
<dbReference type="SUPFAM" id="SSF51445">
    <property type="entry name" value="(Trans)glycosidases"/>
    <property type="match status" value="1"/>
</dbReference>
<keyword evidence="3" id="KW-0624">Polysaccharide degradation</keyword>
<keyword evidence="2" id="KW-0378">Hydrolase</keyword>
<evidence type="ECO:0000256" key="1">
    <source>
        <dbReference type="ARBA" id="ARBA00008061"/>
    </source>
</evidence>
<dbReference type="Gene3D" id="3.90.400.10">
    <property type="entry name" value="Oligo-1,6-glucosidase, Domain 2"/>
    <property type="match status" value="1"/>
</dbReference>
<dbReference type="InterPro" id="IPR013783">
    <property type="entry name" value="Ig-like_fold"/>
</dbReference>
<evidence type="ECO:0000313" key="6">
    <source>
        <dbReference type="EMBL" id="TCL56693.1"/>
    </source>
</evidence>
<dbReference type="RefSeq" id="WP_058964261.1">
    <property type="nucleotide sequence ID" value="NZ_CABKVM010000017.1"/>
</dbReference>
<comment type="caution">
    <text evidence="6">The sequence shown here is derived from an EMBL/GenBank/DDBJ whole genome shotgun (WGS) entry which is preliminary data.</text>
</comment>
<dbReference type="Gene3D" id="2.60.40.10">
    <property type="entry name" value="Immunoglobulins"/>
    <property type="match status" value="1"/>
</dbReference>
<evidence type="ECO:0000256" key="3">
    <source>
        <dbReference type="ARBA" id="ARBA00023001"/>
    </source>
</evidence>
<dbReference type="InterPro" id="IPR045857">
    <property type="entry name" value="O16G_dom_2"/>
</dbReference>
<evidence type="ECO:0000313" key="7">
    <source>
        <dbReference type="Proteomes" id="UP000295184"/>
    </source>
</evidence>
<accession>A0A4R1QU65</accession>
<dbReference type="STRING" id="1650663.GCA_001486665_01851"/>
<evidence type="ECO:0000256" key="2">
    <source>
        <dbReference type="ARBA" id="ARBA00022801"/>
    </source>
</evidence>
<dbReference type="InterPro" id="IPR004185">
    <property type="entry name" value="Glyco_hydro_13_lg-like_dom"/>
</dbReference>
<dbReference type="GO" id="GO:0030245">
    <property type="term" value="P:cellulose catabolic process"/>
    <property type="evidence" value="ECO:0007669"/>
    <property type="project" value="UniProtKB-KW"/>
</dbReference>
<dbReference type="CDD" id="cd02857">
    <property type="entry name" value="E_set_CDase_PDE_N"/>
    <property type="match status" value="1"/>
</dbReference>
<sequence length="576" mass="66375">MNFAAVFHRAQVPYSYALNPDELALRLQTGPEVERVFLHWGDPFEAGILGGAERWQGQRQEIAGPLRLEHCLWWSATIRPPYKRCRYYFELHQGGEVWFYGEDGFCTPEQNRREDCPAAFHQPWINPADIPVPPQWVRDTVWYQIFPDRFCRSGASSCQTPWRTGPVTNEERFGGDLPGICEKLDYLADLGVNGLYLNPIFAADSVHKYDTRDYETVDPDFGTNEDLARLVKSAHERGIRVMLDAVFNHCGASFGPWQDVLQKGPASRYWNWFMVNHWPAPAPGRDTRDSRYYSFAFASNMPKLNTNEPEVIAYVCGLCEHWVGEYGVDAIRFDVGNEVSHRLLKELHRRLRAIRPDVYLLGEIWHDASPWLEGDEYDAVVNYPLQQAVKGFFAHKDKTARMLAWDLYRCMGMYRRQTGQVMFNLLDSHDTDRLFTRAGSEDAFFQQLTMLFTLPGSPSIYYGTEIGLPGGHDPDCRRCMPWNQLNEPENRQRIQQLKELIRLRRTLPALRESGLSFVETEAEGRMVCYRRGKVEVLLNCGETLWQIPGAGEILFCRGLRENLLAPGGVCIRRIDE</sequence>
<protein>
    <submittedName>
        <fullName evidence="6">Glycosidase</fullName>
    </submittedName>
</protein>
<dbReference type="InterPro" id="IPR014756">
    <property type="entry name" value="Ig_E-set"/>
</dbReference>
<name>A0A4R1QU65_9FIRM</name>
<dbReference type="Proteomes" id="UP000295184">
    <property type="component" value="Unassembled WGS sequence"/>
</dbReference>
<dbReference type="SUPFAM" id="SSF81296">
    <property type="entry name" value="E set domains"/>
    <property type="match status" value="1"/>
</dbReference>
<gene>
    <name evidence="6" type="ORF">EDD77_1126</name>
</gene>
<dbReference type="InterPro" id="IPR006047">
    <property type="entry name" value="GH13_cat_dom"/>
</dbReference>
<organism evidence="6 7">
    <name type="scientific">Allofournierella massiliensis</name>
    <dbReference type="NCBI Taxonomy" id="1650663"/>
    <lineage>
        <taxon>Bacteria</taxon>
        <taxon>Bacillati</taxon>
        <taxon>Bacillota</taxon>
        <taxon>Clostridia</taxon>
        <taxon>Eubacteriales</taxon>
        <taxon>Oscillospiraceae</taxon>
        <taxon>Allofournierella</taxon>
    </lineage>
</organism>
<dbReference type="Pfam" id="PF00128">
    <property type="entry name" value="Alpha-amylase"/>
    <property type="match status" value="1"/>
</dbReference>
<dbReference type="AlphaFoldDB" id="A0A4R1QU65"/>
<dbReference type="GO" id="GO:0004553">
    <property type="term" value="F:hydrolase activity, hydrolyzing O-glycosyl compounds"/>
    <property type="evidence" value="ECO:0007669"/>
    <property type="project" value="InterPro"/>
</dbReference>